<organism evidence="1 2">
    <name type="scientific">Phytohabitans aurantiacus</name>
    <dbReference type="NCBI Taxonomy" id="3016789"/>
    <lineage>
        <taxon>Bacteria</taxon>
        <taxon>Bacillati</taxon>
        <taxon>Actinomycetota</taxon>
        <taxon>Actinomycetes</taxon>
        <taxon>Micromonosporales</taxon>
        <taxon>Micromonosporaceae</taxon>
    </lineage>
</organism>
<evidence type="ECO:0000313" key="1">
    <source>
        <dbReference type="EMBL" id="GLH94955.1"/>
    </source>
</evidence>
<accession>A0ABQ5QL73</accession>
<name>A0ABQ5QL73_9ACTN</name>
<evidence type="ECO:0008006" key="3">
    <source>
        <dbReference type="Google" id="ProtNLM"/>
    </source>
</evidence>
<comment type="caution">
    <text evidence="1">The sequence shown here is derived from an EMBL/GenBank/DDBJ whole genome shotgun (WGS) entry which is preliminary data.</text>
</comment>
<evidence type="ECO:0000313" key="2">
    <source>
        <dbReference type="Proteomes" id="UP001144280"/>
    </source>
</evidence>
<reference evidence="1" key="1">
    <citation type="submission" date="2022-12" db="EMBL/GenBank/DDBJ databases">
        <title>New Phytohabitans aurantiacus sp. RD004123 nov., an actinomycete isolated from soil.</title>
        <authorList>
            <person name="Triningsih D.W."/>
            <person name="Harunari E."/>
            <person name="Igarashi Y."/>
        </authorList>
    </citation>
    <scope>NUCLEOTIDE SEQUENCE</scope>
    <source>
        <strain evidence="1">RD004123</strain>
    </source>
</reference>
<dbReference type="Proteomes" id="UP001144280">
    <property type="component" value="Unassembled WGS sequence"/>
</dbReference>
<proteinExistence type="predicted"/>
<gene>
    <name evidence="1" type="ORF">Pa4123_02270</name>
</gene>
<keyword evidence="2" id="KW-1185">Reference proteome</keyword>
<sequence>MIVSIASVASAAVSLCCPSGCTSRCFRTAESRFDTARGDGYGRLEAPDASAGEGAQLRMQHLGRASTVLVAVILVGGATACSTSGKSSNSAAAAPAASASNDVEAAKASKAAMAAYTGYLTASRAASLEPDPKHPDLTKYVADPLLTRVRDAVRDLKVHGAMRTGKLVSDPQVTTVDLAAKPPTVSIQDCIDSTGYKMVYANSKKPVPGAAGGRYVATATATRYPDGRWLISDGATHEDQPC</sequence>
<dbReference type="EMBL" id="BSDI01000001">
    <property type="protein sequence ID" value="GLH94955.1"/>
    <property type="molecule type" value="Genomic_DNA"/>
</dbReference>
<protein>
    <recommendedName>
        <fullName evidence="3">Secreted protein/lipoprotein</fullName>
    </recommendedName>
</protein>